<feature type="domain" description="Peptidase M12A" evidence="13">
    <location>
        <begin position="1"/>
        <end position="106"/>
    </location>
</feature>
<feature type="non-terminal residue" evidence="14">
    <location>
        <position position="519"/>
    </location>
</feature>
<dbReference type="Proteomes" id="UP001634394">
    <property type="component" value="Unassembled WGS sequence"/>
</dbReference>
<evidence type="ECO:0000259" key="12">
    <source>
        <dbReference type="PROSITE" id="PS50853"/>
    </source>
</evidence>
<dbReference type="CDD" id="cd00041">
    <property type="entry name" value="CUB"/>
    <property type="match status" value="2"/>
</dbReference>
<keyword evidence="4 8" id="KW-0862">Zinc</keyword>
<evidence type="ECO:0000313" key="14">
    <source>
        <dbReference type="EMBL" id="KAL3892424.1"/>
    </source>
</evidence>
<feature type="region of interest" description="Disordered" evidence="10">
    <location>
        <begin position="126"/>
        <end position="149"/>
    </location>
</feature>
<evidence type="ECO:0000256" key="2">
    <source>
        <dbReference type="ARBA" id="ARBA00022723"/>
    </source>
</evidence>
<evidence type="ECO:0000256" key="1">
    <source>
        <dbReference type="ARBA" id="ARBA00022670"/>
    </source>
</evidence>
<dbReference type="AlphaFoldDB" id="A0ABD3Y1S3"/>
<comment type="cofactor">
    <cofactor evidence="8 9">
        <name>Zn(2+)</name>
        <dbReference type="ChEBI" id="CHEBI:29105"/>
    </cofactor>
    <text evidence="8 9">Binds 1 zinc ion per subunit.</text>
</comment>
<dbReference type="InterPro" id="IPR003961">
    <property type="entry name" value="FN3_dom"/>
</dbReference>
<dbReference type="Pfam" id="PF00431">
    <property type="entry name" value="CUB"/>
    <property type="match status" value="2"/>
</dbReference>
<dbReference type="SUPFAM" id="SSF49265">
    <property type="entry name" value="Fibronectin type III"/>
    <property type="match status" value="2"/>
</dbReference>
<dbReference type="SUPFAM" id="SSF55486">
    <property type="entry name" value="Metalloproteases ('zincins'), catalytic domain"/>
    <property type="match status" value="1"/>
</dbReference>
<proteinExistence type="predicted"/>
<keyword evidence="15" id="KW-1185">Reference proteome</keyword>
<dbReference type="EC" id="3.4.24.-" evidence="9"/>
<evidence type="ECO:0000256" key="7">
    <source>
        <dbReference type="PROSITE-ProRule" id="PRU00059"/>
    </source>
</evidence>
<keyword evidence="5 8" id="KW-0482">Metalloprotease</keyword>
<comment type="caution">
    <text evidence="7">Lacks conserved residue(s) required for the propagation of feature annotation.</text>
</comment>
<dbReference type="Pfam" id="PF00041">
    <property type="entry name" value="fn3"/>
    <property type="match status" value="2"/>
</dbReference>
<evidence type="ECO:0000259" key="13">
    <source>
        <dbReference type="PROSITE" id="PS51864"/>
    </source>
</evidence>
<feature type="domain" description="Fibronectin type-III" evidence="12">
    <location>
        <begin position="151"/>
        <end position="247"/>
    </location>
</feature>
<comment type="caution">
    <text evidence="14">The sequence shown here is derived from an EMBL/GenBank/DDBJ whole genome shotgun (WGS) entry which is preliminary data.</text>
</comment>
<dbReference type="PANTHER" id="PTHR10127">
    <property type="entry name" value="DISCOIDIN, CUB, EGF, LAMININ , AND ZINC METALLOPROTEASE DOMAIN CONTAINING"/>
    <property type="match status" value="1"/>
</dbReference>
<dbReference type="SMART" id="SM00060">
    <property type="entry name" value="FN3"/>
    <property type="match status" value="2"/>
</dbReference>
<dbReference type="CDD" id="cd00063">
    <property type="entry name" value="FN3"/>
    <property type="match status" value="2"/>
</dbReference>
<evidence type="ECO:0000256" key="5">
    <source>
        <dbReference type="ARBA" id="ARBA00023049"/>
    </source>
</evidence>
<dbReference type="InterPro" id="IPR000859">
    <property type="entry name" value="CUB_dom"/>
</dbReference>
<dbReference type="PANTHER" id="PTHR10127:SF780">
    <property type="entry name" value="METALLOENDOPEPTIDASE"/>
    <property type="match status" value="1"/>
</dbReference>
<dbReference type="PROSITE" id="PS51864">
    <property type="entry name" value="ASTACIN"/>
    <property type="match status" value="1"/>
</dbReference>
<dbReference type="PRINTS" id="PR00480">
    <property type="entry name" value="ASTACIN"/>
</dbReference>
<dbReference type="Pfam" id="PF01400">
    <property type="entry name" value="Astacin"/>
    <property type="match status" value="1"/>
</dbReference>
<keyword evidence="3 8" id="KW-0378">Hydrolase</keyword>
<feature type="domain" description="CUB" evidence="11">
    <location>
        <begin position="244"/>
        <end position="357"/>
    </location>
</feature>
<dbReference type="GO" id="GO:0008270">
    <property type="term" value="F:zinc ion binding"/>
    <property type="evidence" value="ECO:0007669"/>
    <property type="project" value="UniProtKB-UniRule"/>
</dbReference>
<dbReference type="PROSITE" id="PS01180">
    <property type="entry name" value="CUB"/>
    <property type="match status" value="2"/>
</dbReference>
<organism evidence="14 15">
    <name type="scientific">Sinanodonta woodiana</name>
    <name type="common">Chinese pond mussel</name>
    <name type="synonym">Anodonta woodiana</name>
    <dbReference type="NCBI Taxonomy" id="1069815"/>
    <lineage>
        <taxon>Eukaryota</taxon>
        <taxon>Metazoa</taxon>
        <taxon>Spiralia</taxon>
        <taxon>Lophotrochozoa</taxon>
        <taxon>Mollusca</taxon>
        <taxon>Bivalvia</taxon>
        <taxon>Autobranchia</taxon>
        <taxon>Heteroconchia</taxon>
        <taxon>Palaeoheterodonta</taxon>
        <taxon>Unionida</taxon>
        <taxon>Unionoidea</taxon>
        <taxon>Unionidae</taxon>
        <taxon>Unioninae</taxon>
        <taxon>Sinanodonta</taxon>
    </lineage>
</organism>
<dbReference type="InterPro" id="IPR024079">
    <property type="entry name" value="MetalloPept_cat_dom_sf"/>
</dbReference>
<reference evidence="14 15" key="1">
    <citation type="submission" date="2024-11" db="EMBL/GenBank/DDBJ databases">
        <title>Chromosome-level genome assembly of the freshwater bivalve Anodonta woodiana.</title>
        <authorList>
            <person name="Chen X."/>
        </authorList>
    </citation>
    <scope>NUCLEOTIDE SEQUENCE [LARGE SCALE GENOMIC DNA]</scope>
    <source>
        <strain evidence="14">MN2024</strain>
        <tissue evidence="14">Gills</tissue>
    </source>
</reference>
<evidence type="ECO:0000256" key="4">
    <source>
        <dbReference type="ARBA" id="ARBA00022833"/>
    </source>
</evidence>
<sequence length="519" mass="58366">MHEMTHAVGFFHEQNRYDRDDYIAMHWNNIQPGKEHDFQVQQTDVLTTQGAPYDYGSIMHYGPYTFAKDPKQEVMTPKYDPHVEMGQRDAFSELDIWKINTLYGCNTGPPPTPAWLQYLSSTIKMTTPNQSPSRTTVSTKSTLKTTPVPGVPGKPTVLVTVFPNALRINWEMPDSTDKITGYIISYKLEPSGQPVKISVSPNKLAYYLNTYTTHPGRRYTISVAAVTNTTVGPESDPVTVRSACSQDIYLDGGTYNQIHSPFFKNGYYEQDVICQWKLVAPESQRVNLTFRNLNIDGTPQGCTNDVVRIGDSDDFCNIPPTNGYYLTKGNTATVTFMSRPGPSEIKAGGFNMSASTEGFSPTRVQIERLPTAFNISWKPPEEAGEQPSGYLLEYRLAGEPTLKVVTMPANATHMILSTGYHFGREFEIRVLTKFSNRTSRSAGPYFERSLCERNITVSDSDQHLGSPHYPDTYEPDTLCQWNVETRPGHRFAMTFTSFDLDRDGSDLVRIDGDSPMRFD</sequence>
<dbReference type="GO" id="GO:0006508">
    <property type="term" value="P:proteolysis"/>
    <property type="evidence" value="ECO:0007669"/>
    <property type="project" value="UniProtKB-KW"/>
</dbReference>
<evidence type="ECO:0000256" key="3">
    <source>
        <dbReference type="ARBA" id="ARBA00022801"/>
    </source>
</evidence>
<evidence type="ECO:0000313" key="15">
    <source>
        <dbReference type="Proteomes" id="UP001634394"/>
    </source>
</evidence>
<protein>
    <recommendedName>
        <fullName evidence="9">Metalloendopeptidase</fullName>
        <ecNumber evidence="9">3.4.24.-</ecNumber>
    </recommendedName>
</protein>
<feature type="compositionally biased region" description="Low complexity" evidence="10">
    <location>
        <begin position="135"/>
        <end position="149"/>
    </location>
</feature>
<name>A0ABD3Y1S3_SINWO</name>
<evidence type="ECO:0000256" key="9">
    <source>
        <dbReference type="RuleBase" id="RU361183"/>
    </source>
</evidence>
<dbReference type="Gene3D" id="2.60.120.290">
    <property type="entry name" value="Spermadhesin, CUB domain"/>
    <property type="match status" value="2"/>
</dbReference>
<gene>
    <name evidence="14" type="ORF">ACJMK2_004632</name>
</gene>
<keyword evidence="2 8" id="KW-0479">Metal-binding</keyword>
<dbReference type="SMART" id="SM00042">
    <property type="entry name" value="CUB"/>
    <property type="match status" value="1"/>
</dbReference>
<feature type="binding site" evidence="8">
    <location>
        <position position="6"/>
    </location>
    <ligand>
        <name>Zn(2+)</name>
        <dbReference type="ChEBI" id="CHEBI:29105"/>
        <note>catalytic</note>
    </ligand>
</feature>
<dbReference type="InterPro" id="IPR013783">
    <property type="entry name" value="Ig-like_fold"/>
</dbReference>
<dbReference type="GO" id="GO:0004222">
    <property type="term" value="F:metalloendopeptidase activity"/>
    <property type="evidence" value="ECO:0007669"/>
    <property type="project" value="UniProtKB-UniRule"/>
</dbReference>
<evidence type="ECO:0000256" key="8">
    <source>
        <dbReference type="PROSITE-ProRule" id="PRU01211"/>
    </source>
</evidence>
<dbReference type="InterPro" id="IPR036116">
    <property type="entry name" value="FN3_sf"/>
</dbReference>
<dbReference type="InterPro" id="IPR001506">
    <property type="entry name" value="Peptidase_M12A"/>
</dbReference>
<keyword evidence="6" id="KW-1015">Disulfide bond</keyword>
<dbReference type="PROSITE" id="PS50853">
    <property type="entry name" value="FN3"/>
    <property type="match status" value="2"/>
</dbReference>
<feature type="binding site" evidence="8">
    <location>
        <position position="12"/>
    </location>
    <ligand>
        <name>Zn(2+)</name>
        <dbReference type="ChEBI" id="CHEBI:29105"/>
        <note>catalytic</note>
    </ligand>
</feature>
<evidence type="ECO:0000256" key="6">
    <source>
        <dbReference type="ARBA" id="ARBA00023157"/>
    </source>
</evidence>
<feature type="binding site" evidence="8">
    <location>
        <position position="2"/>
    </location>
    <ligand>
        <name>Zn(2+)</name>
        <dbReference type="ChEBI" id="CHEBI:29105"/>
        <note>catalytic</note>
    </ligand>
</feature>
<evidence type="ECO:0000256" key="10">
    <source>
        <dbReference type="SAM" id="MobiDB-lite"/>
    </source>
</evidence>
<keyword evidence="1 8" id="KW-0645">Protease</keyword>
<feature type="active site" evidence="8">
    <location>
        <position position="3"/>
    </location>
</feature>
<accession>A0ABD3Y1S3</accession>
<dbReference type="EMBL" id="JBJQND010000001">
    <property type="protein sequence ID" value="KAL3892424.1"/>
    <property type="molecule type" value="Genomic_DNA"/>
</dbReference>
<feature type="domain" description="Fibronectin type-III" evidence="12">
    <location>
        <begin position="360"/>
        <end position="453"/>
    </location>
</feature>
<dbReference type="InterPro" id="IPR035914">
    <property type="entry name" value="Sperma_CUB_dom_sf"/>
</dbReference>
<dbReference type="Gene3D" id="3.40.390.10">
    <property type="entry name" value="Collagenase (Catalytic Domain)"/>
    <property type="match status" value="1"/>
</dbReference>
<evidence type="ECO:0000259" key="11">
    <source>
        <dbReference type="PROSITE" id="PS01180"/>
    </source>
</evidence>
<dbReference type="Gene3D" id="2.60.40.10">
    <property type="entry name" value="Immunoglobulins"/>
    <property type="match status" value="2"/>
</dbReference>
<feature type="domain" description="CUB" evidence="11">
    <location>
        <begin position="451"/>
        <end position="519"/>
    </location>
</feature>
<dbReference type="SUPFAM" id="SSF49854">
    <property type="entry name" value="Spermadhesin, CUB domain"/>
    <property type="match status" value="2"/>
</dbReference>